<dbReference type="Pfam" id="PF17919">
    <property type="entry name" value="RT_RNaseH_2"/>
    <property type="match status" value="1"/>
</dbReference>
<evidence type="ECO:0000313" key="2">
    <source>
        <dbReference type="EMBL" id="TFK16871.1"/>
    </source>
</evidence>
<proteinExistence type="predicted"/>
<sequence length="73" mass="8115">MKVHDLKSLWQEEHTRAFMTLKARLVSEPVLCAPRFDGTLFILTTDGSKDTFAGVLAQQVTITQPGGQGRTRL</sequence>
<organism evidence="2 3">
    <name type="scientific">Coprinopsis marcescibilis</name>
    <name type="common">Agaric fungus</name>
    <name type="synonym">Psathyrella marcescibilis</name>
    <dbReference type="NCBI Taxonomy" id="230819"/>
    <lineage>
        <taxon>Eukaryota</taxon>
        <taxon>Fungi</taxon>
        <taxon>Dikarya</taxon>
        <taxon>Basidiomycota</taxon>
        <taxon>Agaricomycotina</taxon>
        <taxon>Agaricomycetes</taxon>
        <taxon>Agaricomycetidae</taxon>
        <taxon>Agaricales</taxon>
        <taxon>Agaricineae</taxon>
        <taxon>Psathyrellaceae</taxon>
        <taxon>Coprinopsis</taxon>
    </lineage>
</organism>
<name>A0A5C3KA84_COPMA</name>
<dbReference type="SUPFAM" id="SSF56672">
    <property type="entry name" value="DNA/RNA polymerases"/>
    <property type="match status" value="1"/>
</dbReference>
<dbReference type="InterPro" id="IPR041577">
    <property type="entry name" value="RT_RNaseH_2"/>
</dbReference>
<dbReference type="InterPro" id="IPR043502">
    <property type="entry name" value="DNA/RNA_pol_sf"/>
</dbReference>
<accession>A0A5C3KA84</accession>
<protein>
    <recommendedName>
        <fullName evidence="1">Reverse transcriptase/retrotransposon-derived protein RNase H-like domain-containing protein</fullName>
    </recommendedName>
</protein>
<reference evidence="2 3" key="1">
    <citation type="journal article" date="2019" name="Nat. Ecol. Evol.">
        <title>Megaphylogeny resolves global patterns of mushroom evolution.</title>
        <authorList>
            <person name="Varga T."/>
            <person name="Krizsan K."/>
            <person name="Foldi C."/>
            <person name="Dima B."/>
            <person name="Sanchez-Garcia M."/>
            <person name="Sanchez-Ramirez S."/>
            <person name="Szollosi G.J."/>
            <person name="Szarkandi J.G."/>
            <person name="Papp V."/>
            <person name="Albert L."/>
            <person name="Andreopoulos W."/>
            <person name="Angelini C."/>
            <person name="Antonin V."/>
            <person name="Barry K.W."/>
            <person name="Bougher N.L."/>
            <person name="Buchanan P."/>
            <person name="Buyck B."/>
            <person name="Bense V."/>
            <person name="Catcheside P."/>
            <person name="Chovatia M."/>
            <person name="Cooper J."/>
            <person name="Damon W."/>
            <person name="Desjardin D."/>
            <person name="Finy P."/>
            <person name="Geml J."/>
            <person name="Haridas S."/>
            <person name="Hughes K."/>
            <person name="Justo A."/>
            <person name="Karasinski D."/>
            <person name="Kautmanova I."/>
            <person name="Kiss B."/>
            <person name="Kocsube S."/>
            <person name="Kotiranta H."/>
            <person name="LaButti K.M."/>
            <person name="Lechner B.E."/>
            <person name="Liimatainen K."/>
            <person name="Lipzen A."/>
            <person name="Lukacs Z."/>
            <person name="Mihaltcheva S."/>
            <person name="Morgado L.N."/>
            <person name="Niskanen T."/>
            <person name="Noordeloos M.E."/>
            <person name="Ohm R.A."/>
            <person name="Ortiz-Santana B."/>
            <person name="Ovrebo C."/>
            <person name="Racz N."/>
            <person name="Riley R."/>
            <person name="Savchenko A."/>
            <person name="Shiryaev A."/>
            <person name="Soop K."/>
            <person name="Spirin V."/>
            <person name="Szebenyi C."/>
            <person name="Tomsovsky M."/>
            <person name="Tulloss R.E."/>
            <person name="Uehling J."/>
            <person name="Grigoriev I.V."/>
            <person name="Vagvolgyi C."/>
            <person name="Papp T."/>
            <person name="Martin F.M."/>
            <person name="Miettinen O."/>
            <person name="Hibbett D.S."/>
            <person name="Nagy L.G."/>
        </authorList>
    </citation>
    <scope>NUCLEOTIDE SEQUENCE [LARGE SCALE GENOMIC DNA]</scope>
    <source>
        <strain evidence="2 3">CBS 121175</strain>
    </source>
</reference>
<dbReference type="Proteomes" id="UP000307440">
    <property type="component" value="Unassembled WGS sequence"/>
</dbReference>
<evidence type="ECO:0000259" key="1">
    <source>
        <dbReference type="Pfam" id="PF17919"/>
    </source>
</evidence>
<dbReference type="STRING" id="230819.A0A5C3KA84"/>
<gene>
    <name evidence="2" type="ORF">FA15DRAFT_573996</name>
</gene>
<evidence type="ECO:0000313" key="3">
    <source>
        <dbReference type="Proteomes" id="UP000307440"/>
    </source>
</evidence>
<feature type="non-terminal residue" evidence="2">
    <location>
        <position position="73"/>
    </location>
</feature>
<keyword evidence="3" id="KW-1185">Reference proteome</keyword>
<dbReference type="EMBL" id="ML210620">
    <property type="protein sequence ID" value="TFK16871.1"/>
    <property type="molecule type" value="Genomic_DNA"/>
</dbReference>
<feature type="domain" description="Reverse transcriptase/retrotransposon-derived protein RNase H-like" evidence="1">
    <location>
        <begin position="10"/>
        <end position="59"/>
    </location>
</feature>
<dbReference type="OrthoDB" id="2662456at2759"/>
<dbReference type="AlphaFoldDB" id="A0A5C3KA84"/>